<dbReference type="NCBIfam" id="NF033644">
    <property type="entry name" value="antiterm_UpxY"/>
    <property type="match status" value="1"/>
</dbReference>
<keyword evidence="6" id="KW-1185">Reference proteome</keyword>
<dbReference type="PANTHER" id="PTHR30265:SF4">
    <property type="entry name" value="KOW MOTIF FAMILY PROTEIN, EXPRESSED"/>
    <property type="match status" value="1"/>
</dbReference>
<evidence type="ECO:0000313" key="6">
    <source>
        <dbReference type="Proteomes" id="UP000655016"/>
    </source>
</evidence>
<dbReference type="Pfam" id="PF02357">
    <property type="entry name" value="NusG"/>
    <property type="match status" value="1"/>
</dbReference>
<proteinExistence type="predicted"/>
<dbReference type="Gene3D" id="3.30.70.940">
    <property type="entry name" value="NusG, N-terminal domain"/>
    <property type="match status" value="1"/>
</dbReference>
<keyword evidence="3" id="KW-0804">Transcription</keyword>
<evidence type="ECO:0000256" key="3">
    <source>
        <dbReference type="ARBA" id="ARBA00023163"/>
    </source>
</evidence>
<dbReference type="CDD" id="cd09895">
    <property type="entry name" value="NGN_SP_UpxY"/>
    <property type="match status" value="1"/>
</dbReference>
<evidence type="ECO:0000256" key="2">
    <source>
        <dbReference type="ARBA" id="ARBA00023015"/>
    </source>
</evidence>
<dbReference type="Proteomes" id="UP000655016">
    <property type="component" value="Unassembled WGS sequence"/>
</dbReference>
<dbReference type="InterPro" id="IPR006645">
    <property type="entry name" value="NGN-like_dom"/>
</dbReference>
<dbReference type="InterPro" id="IPR036735">
    <property type="entry name" value="NGN_dom_sf"/>
</dbReference>
<gene>
    <name evidence="5" type="ORF">GCM10011518_16540</name>
</gene>
<dbReference type="SMART" id="SM00738">
    <property type="entry name" value="NGN"/>
    <property type="match status" value="1"/>
</dbReference>
<dbReference type="EMBL" id="BMKP01000003">
    <property type="protein sequence ID" value="GGF08004.1"/>
    <property type="molecule type" value="Genomic_DNA"/>
</dbReference>
<protein>
    <submittedName>
        <fullName evidence="5">Transcriptional antiterminator</fullName>
    </submittedName>
</protein>
<evidence type="ECO:0000256" key="1">
    <source>
        <dbReference type="ARBA" id="ARBA00022814"/>
    </source>
</evidence>
<evidence type="ECO:0000259" key="4">
    <source>
        <dbReference type="SMART" id="SM00738"/>
    </source>
</evidence>
<sequence length="161" mass="18729">MNRMNWYVVYTKPKWEKKVAEKLNEIGIECYCPIITQIKQWSDRKKKVEIPLFNSYVFVKLPDMDRNSVFQVSGVVRYLFWLGKAAIVRNEEITAIKENLSNTNISDVCILPYKKGDKIKLETGVFSSQDAVVQEVTNTHYILVLESLGCLLKIKYKKDTL</sequence>
<comment type="caution">
    <text evidence="5">The sequence shown here is derived from an EMBL/GenBank/DDBJ whole genome shotgun (WGS) entry which is preliminary data.</text>
</comment>
<dbReference type="SUPFAM" id="SSF82679">
    <property type="entry name" value="N-utilization substance G protein NusG, N-terminal domain"/>
    <property type="match status" value="1"/>
</dbReference>
<dbReference type="InterPro" id="IPR043425">
    <property type="entry name" value="NusG-like"/>
</dbReference>
<keyword evidence="2" id="KW-0805">Transcription regulation</keyword>
<accession>A0ABQ1U184</accession>
<reference evidence="6" key="1">
    <citation type="journal article" date="2019" name="Int. J. Syst. Evol. Microbiol.">
        <title>The Global Catalogue of Microorganisms (GCM) 10K type strain sequencing project: providing services to taxonomists for standard genome sequencing and annotation.</title>
        <authorList>
            <consortium name="The Broad Institute Genomics Platform"/>
            <consortium name="The Broad Institute Genome Sequencing Center for Infectious Disease"/>
            <person name="Wu L."/>
            <person name="Ma J."/>
        </authorList>
    </citation>
    <scope>NUCLEOTIDE SEQUENCE [LARGE SCALE GENOMIC DNA]</scope>
    <source>
        <strain evidence="6">CGMCC 1.16060</strain>
    </source>
</reference>
<keyword evidence="1" id="KW-0889">Transcription antitermination</keyword>
<evidence type="ECO:0000313" key="5">
    <source>
        <dbReference type="EMBL" id="GGF08004.1"/>
    </source>
</evidence>
<organism evidence="5 6">
    <name type="scientific">Flavobacterium limi</name>
    <dbReference type="NCBI Taxonomy" id="2045105"/>
    <lineage>
        <taxon>Bacteria</taxon>
        <taxon>Pseudomonadati</taxon>
        <taxon>Bacteroidota</taxon>
        <taxon>Flavobacteriia</taxon>
        <taxon>Flavobacteriales</taxon>
        <taxon>Flavobacteriaceae</taxon>
        <taxon>Flavobacterium</taxon>
    </lineage>
</organism>
<feature type="domain" description="NusG-like N-terminal" evidence="4">
    <location>
        <begin position="3"/>
        <end position="100"/>
    </location>
</feature>
<dbReference type="PANTHER" id="PTHR30265">
    <property type="entry name" value="RHO-INTERACTING TRANSCRIPTION TERMINATION FACTOR NUSG"/>
    <property type="match status" value="1"/>
</dbReference>
<name>A0ABQ1U184_9FLAO</name>